<dbReference type="PATRIC" id="fig|1173020.3.peg.2909"/>
<dbReference type="AlphaFoldDB" id="K9UGN1"/>
<dbReference type="InterPro" id="IPR016181">
    <property type="entry name" value="Acyl_CoA_acyltransferase"/>
</dbReference>
<proteinExistence type="predicted"/>
<dbReference type="Gene3D" id="3.40.630.30">
    <property type="match status" value="1"/>
</dbReference>
<keyword evidence="3" id="KW-1185">Reference proteome</keyword>
<dbReference type="PROSITE" id="PS51186">
    <property type="entry name" value="GNAT"/>
    <property type="match status" value="1"/>
</dbReference>
<feature type="domain" description="N-acetyltransferase" evidence="1">
    <location>
        <begin position="15"/>
        <end position="188"/>
    </location>
</feature>
<dbReference type="OrthoDB" id="9799147at2"/>
<name>K9UGN1_CHAP6</name>
<dbReference type="Proteomes" id="UP000010366">
    <property type="component" value="Chromosome"/>
</dbReference>
<protein>
    <recommendedName>
        <fullName evidence="1">N-acetyltransferase domain-containing protein</fullName>
    </recommendedName>
</protein>
<dbReference type="InterPro" id="IPR000182">
    <property type="entry name" value="GNAT_dom"/>
</dbReference>
<dbReference type="HOGENOM" id="CLU_1358426_0_0_3"/>
<reference evidence="2 3" key="1">
    <citation type="submission" date="2012-05" db="EMBL/GenBank/DDBJ databases">
        <title>Finished chromosome of genome of Chamaesiphon sp. PCC 6605.</title>
        <authorList>
            <consortium name="US DOE Joint Genome Institute"/>
            <person name="Gugger M."/>
            <person name="Coursin T."/>
            <person name="Rippka R."/>
            <person name="Tandeau De Marsac N."/>
            <person name="Huntemann M."/>
            <person name="Wei C.-L."/>
            <person name="Han J."/>
            <person name="Detter J.C."/>
            <person name="Han C."/>
            <person name="Tapia R."/>
            <person name="Chen A."/>
            <person name="Kyrpides N."/>
            <person name="Mavromatis K."/>
            <person name="Markowitz V."/>
            <person name="Szeto E."/>
            <person name="Ivanova N."/>
            <person name="Pagani I."/>
            <person name="Pati A."/>
            <person name="Goodwin L."/>
            <person name="Nordberg H.P."/>
            <person name="Cantor M.N."/>
            <person name="Hua S.X."/>
            <person name="Woyke T."/>
            <person name="Kerfeld C.A."/>
        </authorList>
    </citation>
    <scope>NUCLEOTIDE SEQUENCE [LARGE SCALE GENOMIC DNA]</scope>
    <source>
        <strain evidence="3">ATCC 27169 / PCC 6605</strain>
    </source>
</reference>
<dbReference type="eggNOG" id="COG0456">
    <property type="taxonomic scope" value="Bacteria"/>
</dbReference>
<organism evidence="2 3">
    <name type="scientific">Chamaesiphon minutus (strain ATCC 27169 / PCC 6605)</name>
    <dbReference type="NCBI Taxonomy" id="1173020"/>
    <lineage>
        <taxon>Bacteria</taxon>
        <taxon>Bacillati</taxon>
        <taxon>Cyanobacteriota</taxon>
        <taxon>Cyanophyceae</taxon>
        <taxon>Gomontiellales</taxon>
        <taxon>Chamaesiphonaceae</taxon>
        <taxon>Chamaesiphon</taxon>
    </lineage>
</organism>
<evidence type="ECO:0000313" key="3">
    <source>
        <dbReference type="Proteomes" id="UP000010366"/>
    </source>
</evidence>
<dbReference type="EMBL" id="CP003600">
    <property type="protein sequence ID" value="AFY93601.1"/>
    <property type="molecule type" value="Genomic_DNA"/>
</dbReference>
<evidence type="ECO:0000313" key="2">
    <source>
        <dbReference type="EMBL" id="AFY93601.1"/>
    </source>
</evidence>
<dbReference type="STRING" id="1173020.Cha6605_2551"/>
<sequence length="201" mass="22764">MPSQSKFEGIDFSQIPVERLTPDILNLGQGFRCLRGEFVTYWKQGRIKREADAHICHCWAIRSTESLAGYITLLADKLQVENPILAEEGVKYQTFPAVKIGLLAVDRRAKGAGRHLVEWAIEYVVSEIVPVVGVRFVTVDALYDRDVEPAYDASGFYTKLGFDFADPHESLPPEVPYRTMYFDLKPVIELFNPQPPRAESD</sequence>
<dbReference type="RefSeq" id="WP_015159748.1">
    <property type="nucleotide sequence ID" value="NC_019697.1"/>
</dbReference>
<dbReference type="KEGG" id="cmp:Cha6605_2551"/>
<dbReference type="GO" id="GO:0016747">
    <property type="term" value="F:acyltransferase activity, transferring groups other than amino-acyl groups"/>
    <property type="evidence" value="ECO:0007669"/>
    <property type="project" value="InterPro"/>
</dbReference>
<gene>
    <name evidence="2" type="ORF">Cha6605_2551</name>
</gene>
<dbReference type="SUPFAM" id="SSF55729">
    <property type="entry name" value="Acyl-CoA N-acyltransferases (Nat)"/>
    <property type="match status" value="1"/>
</dbReference>
<accession>K9UGN1</accession>
<evidence type="ECO:0000259" key="1">
    <source>
        <dbReference type="PROSITE" id="PS51186"/>
    </source>
</evidence>